<feature type="region of interest" description="Disordered" evidence="2">
    <location>
        <begin position="1135"/>
        <end position="1160"/>
    </location>
</feature>
<feature type="compositionally biased region" description="Basic and acidic residues" evidence="2">
    <location>
        <begin position="1627"/>
        <end position="1647"/>
    </location>
</feature>
<dbReference type="RefSeq" id="WP_197439784.1">
    <property type="nucleotide sequence ID" value="NZ_CP036316.1"/>
</dbReference>
<reference evidence="4 5" key="1">
    <citation type="submission" date="2019-02" db="EMBL/GenBank/DDBJ databases">
        <title>Deep-cultivation of Planctomycetes and their phenomic and genomic characterization uncovers novel biology.</title>
        <authorList>
            <person name="Wiegand S."/>
            <person name="Jogler M."/>
            <person name="Boedeker C."/>
            <person name="Pinto D."/>
            <person name="Vollmers J."/>
            <person name="Rivas-Marin E."/>
            <person name="Kohn T."/>
            <person name="Peeters S.H."/>
            <person name="Heuer A."/>
            <person name="Rast P."/>
            <person name="Oberbeckmann S."/>
            <person name="Bunk B."/>
            <person name="Jeske O."/>
            <person name="Meyerdierks A."/>
            <person name="Storesund J.E."/>
            <person name="Kallscheuer N."/>
            <person name="Luecker S."/>
            <person name="Lage O.M."/>
            <person name="Pohl T."/>
            <person name="Merkel B.J."/>
            <person name="Hornburger P."/>
            <person name="Mueller R.-W."/>
            <person name="Bruemmer F."/>
            <person name="Labrenz M."/>
            <person name="Spormann A.M."/>
            <person name="Op den Camp H."/>
            <person name="Overmann J."/>
            <person name="Amann R."/>
            <person name="Jetten M.S.M."/>
            <person name="Mascher T."/>
            <person name="Medema M.H."/>
            <person name="Devos D.P."/>
            <person name="Kaster A.-K."/>
            <person name="Ovreas L."/>
            <person name="Rohde M."/>
            <person name="Galperin M.Y."/>
            <person name="Jogler C."/>
        </authorList>
    </citation>
    <scope>NUCLEOTIDE SEQUENCE [LARGE SCALE GENOMIC DNA]</scope>
    <source>
        <strain evidence="4 5">V22</strain>
    </source>
</reference>
<feature type="compositionally biased region" description="Polar residues" evidence="2">
    <location>
        <begin position="1771"/>
        <end position="1781"/>
    </location>
</feature>
<feature type="coiled-coil region" evidence="1">
    <location>
        <begin position="1205"/>
        <end position="1279"/>
    </location>
</feature>
<dbReference type="Proteomes" id="UP000319976">
    <property type="component" value="Chromosome"/>
</dbReference>
<protein>
    <submittedName>
        <fullName evidence="4">Uncharacterized protein</fullName>
    </submittedName>
</protein>
<feature type="compositionally biased region" description="Polar residues" evidence="2">
    <location>
        <begin position="1542"/>
        <end position="1573"/>
    </location>
</feature>
<feature type="compositionally biased region" description="Basic and acidic residues" evidence="2">
    <location>
        <begin position="1382"/>
        <end position="1485"/>
    </location>
</feature>
<evidence type="ECO:0000256" key="2">
    <source>
        <dbReference type="SAM" id="MobiDB-lite"/>
    </source>
</evidence>
<name>A0A517TEH5_9PLAN</name>
<feature type="compositionally biased region" description="Low complexity" evidence="2">
    <location>
        <begin position="1743"/>
        <end position="1769"/>
    </location>
</feature>
<feature type="transmembrane region" description="Helical" evidence="3">
    <location>
        <begin position="58"/>
        <end position="77"/>
    </location>
</feature>
<proteinExistence type="predicted"/>
<gene>
    <name evidence="4" type="ORF">V22_40430</name>
</gene>
<evidence type="ECO:0000313" key="5">
    <source>
        <dbReference type="Proteomes" id="UP000319976"/>
    </source>
</evidence>
<keyword evidence="3" id="KW-1133">Transmembrane helix</keyword>
<keyword evidence="5" id="KW-1185">Reference proteome</keyword>
<organism evidence="4 5">
    <name type="scientific">Calycomorphotria hydatis</name>
    <dbReference type="NCBI Taxonomy" id="2528027"/>
    <lineage>
        <taxon>Bacteria</taxon>
        <taxon>Pseudomonadati</taxon>
        <taxon>Planctomycetota</taxon>
        <taxon>Planctomycetia</taxon>
        <taxon>Planctomycetales</taxon>
        <taxon>Planctomycetaceae</taxon>
        <taxon>Calycomorphotria</taxon>
    </lineage>
</organism>
<accession>A0A517TEH5</accession>
<feature type="region of interest" description="Disordered" evidence="2">
    <location>
        <begin position="1611"/>
        <end position="1790"/>
    </location>
</feature>
<keyword evidence="3" id="KW-0812">Transmembrane</keyword>
<keyword evidence="3" id="KW-0472">Membrane</keyword>
<feature type="coiled-coil region" evidence="1">
    <location>
        <begin position="1083"/>
        <end position="1110"/>
    </location>
</feature>
<feature type="compositionally biased region" description="Basic and acidic residues" evidence="2">
    <location>
        <begin position="1495"/>
        <end position="1512"/>
    </location>
</feature>
<evidence type="ECO:0000313" key="4">
    <source>
        <dbReference type="EMBL" id="QDT66772.1"/>
    </source>
</evidence>
<dbReference type="EMBL" id="CP036316">
    <property type="protein sequence ID" value="QDT66772.1"/>
    <property type="molecule type" value="Genomic_DNA"/>
</dbReference>
<feature type="region of interest" description="Disordered" evidence="2">
    <location>
        <begin position="1366"/>
        <end position="1596"/>
    </location>
</feature>
<feature type="compositionally biased region" description="Basic and acidic residues" evidence="2">
    <location>
        <begin position="1574"/>
        <end position="1596"/>
    </location>
</feature>
<dbReference type="KEGG" id="chya:V22_40430"/>
<feature type="transmembrane region" description="Helical" evidence="3">
    <location>
        <begin position="29"/>
        <end position="52"/>
    </location>
</feature>
<evidence type="ECO:0000256" key="1">
    <source>
        <dbReference type="SAM" id="Coils"/>
    </source>
</evidence>
<feature type="transmembrane region" description="Helical" evidence="3">
    <location>
        <begin position="145"/>
        <end position="168"/>
    </location>
</feature>
<keyword evidence="1" id="KW-0175">Coiled coil</keyword>
<evidence type="ECO:0000256" key="3">
    <source>
        <dbReference type="SAM" id="Phobius"/>
    </source>
</evidence>
<sequence length="1845" mass="208620">MSIGLDPVVVRQFQRFVWRRRCLLMLRGLSAGLITFLAAIAIIGFCDWYWLLSGNTRWMMSGAAYLLVFVVVWWTSIRRLLNGSARSDVARQLEDVEPELRENLLSAVELATDDPAAIHDSPVFRGLLQGKVAQHMRQLKMPRVLPVRLVIGWVLVALFVAGFGTYLITSGDIRFRQLATRAALPGANIARVSRIQVNILEPTPRSLTLAENETIAVVVEISGGSVHEVTLETFTESQGAVQQKMHGRTDQEFAANIHVGEESVEYRILAGDAVTKRYLIEARPRPHVVAFHKYFRYPQYSGLEDEEITDLNGDLVALEGTNVELKIDVDQEVVKAELQLQTDDTNEVSVIPLAPVPSDDPKRHQLKADIPIVQNGIYKLHLISSETGFENLFSPKYEIRPLPDLIPHAGFVDQQESTLLLPPNDILALKGMAEDDLPLVGLEQQISVNGEDWQTLTLQTVPTEEGAGRKIIADWSWDLQNHDLSPGDQIMTKLVATDRIGNTGESIPLKIVIAAQEFDPDRHQVMTRKFSLYDQLNNFAELLAEHEVSAREVIARLKKPEQSEQERQLDRDTLLNLAKTQREQSNQIIESIQLLEQEMPAGADAYDLELTGYVLARLRHEYSHTPAFLLEASQHAENPKEKDEDLKRLESLFKRTADDAEHVAEFYQRFATHNFIAAIANDFHLIYKQQQLVVNSPTQTWERLIRQEEIVVNQLDYLERLLRLFRSQISDDNEKRVLSLLRWSESQRTQLLAAMESEEKLSQLQQFSRKLLEELEGKQRVDGMDGSLPARIISARKDLLKRAGTLYGPIEQLARAMQQENRITLLATDSSDSSESERLLLKAKRYTAEVDEELKHSIQQLRARQQLTQARPDADVQYAADAGLTHRSVTALLKQHRTETTASSSIPDDLLAVAPAYRTLEAGHYLQLAVQAANLSLQQERWNAQSQESRIDHPRQWELLKAAMDQAASALHAAKVGDEYIHQINNTRWSQPARDADRRISERRWNRDLKVGASYELAEIREKLATLSDNIEPLMEEARAVIAKYVPSVPEMARQLAERIRVMEQETTDLADAVEEQESPETAEKLADLNEEQQQVNEQIEDLFAALVEEANTKDLLDEKQRKEVRDAEAAIATIKPPAQKMNKALSQARNEEEPQAQAKELANAAEQQEKTADALDLVAEHFERIDQNLDLAETREQLQKALPREVLAETSDKQLQQLEQLSEKARKTPEELIKELEKELKQNPAMQQALSEIARDTLKDAKERLELAARDEEHIQRDNENSDKEFLEKKKNLAKDIRKLAEDTSFLAKTLVPEASRRADQGKSKEAEQLLKEAREMLQKTAEKAARAQEHQLLTDLDQLAQETRQGLKAATEKLNQAKQKTNEAKSKKVYDDEKSEQKAKESAEKSRKEFHDKQKRWASDASRKADEAKRKADENVKKAEKEVNKEQQDVKRAQEKLNKNPDDRGLQDQLARQKAELATDEQQRQFAKQNQQRADKSVNQARKEMDEVNRKPGKPLDQPNPYSELADQLAEEAKQKAENLQKQADQIADATNFQQELRPAQNTLAHNQQRQQEVKQDVNDVQEDVGRAARHERRLENLAAAERLKQQADNIGKVADNEVMQAEQKLGKSVDEAKESNSQSDRKNSESLQAQDALEKSEQSIEGQAEQLQVAIESTTAQMNAAEDSGKDNPGESQNQTSPGKAEFTPDELAEARLLAQTLDELDQQQAASQAGESPADNLPQALAQASRQQQAQMAQARQQSQEQAAMSLNPNNAENPSGATEAGPTSEFELLTVNRNENTDWGKLRSKAADDVNTGKSETVSEEYRKSVEAYFKVLAERARKK</sequence>